<dbReference type="AlphaFoldDB" id="A0A7J8GB76"/>
<organism evidence="1 2">
    <name type="scientific">Rousettus aegyptiacus</name>
    <name type="common">Egyptian fruit bat</name>
    <name type="synonym">Pteropus aegyptiacus</name>
    <dbReference type="NCBI Taxonomy" id="9407"/>
    <lineage>
        <taxon>Eukaryota</taxon>
        <taxon>Metazoa</taxon>
        <taxon>Chordata</taxon>
        <taxon>Craniata</taxon>
        <taxon>Vertebrata</taxon>
        <taxon>Euteleostomi</taxon>
        <taxon>Mammalia</taxon>
        <taxon>Eutheria</taxon>
        <taxon>Laurasiatheria</taxon>
        <taxon>Chiroptera</taxon>
        <taxon>Yinpterochiroptera</taxon>
        <taxon>Pteropodoidea</taxon>
        <taxon>Pteropodidae</taxon>
        <taxon>Rousettinae</taxon>
        <taxon>Rousettus</taxon>
    </lineage>
</organism>
<keyword evidence="2" id="KW-1185">Reference proteome</keyword>
<dbReference type="EMBL" id="JACASE010000006">
    <property type="protein sequence ID" value="KAF6457081.1"/>
    <property type="molecule type" value="Genomic_DNA"/>
</dbReference>
<name>A0A7J8GB76_ROUAE</name>
<evidence type="ECO:0000313" key="1">
    <source>
        <dbReference type="EMBL" id="KAF6457081.1"/>
    </source>
</evidence>
<comment type="caution">
    <text evidence="1">The sequence shown here is derived from an EMBL/GenBank/DDBJ whole genome shotgun (WGS) entry which is preliminary data.</text>
</comment>
<protein>
    <submittedName>
        <fullName evidence="1">Uncharacterized protein</fullName>
    </submittedName>
</protein>
<dbReference type="Proteomes" id="UP000593571">
    <property type="component" value="Unassembled WGS sequence"/>
</dbReference>
<evidence type="ECO:0000313" key="2">
    <source>
        <dbReference type="Proteomes" id="UP000593571"/>
    </source>
</evidence>
<reference evidence="1 2" key="1">
    <citation type="journal article" date="2020" name="Nature">
        <title>Six reference-quality genomes reveal evolution of bat adaptations.</title>
        <authorList>
            <person name="Jebb D."/>
            <person name="Huang Z."/>
            <person name="Pippel M."/>
            <person name="Hughes G.M."/>
            <person name="Lavrichenko K."/>
            <person name="Devanna P."/>
            <person name="Winkler S."/>
            <person name="Jermiin L.S."/>
            <person name="Skirmuntt E.C."/>
            <person name="Katzourakis A."/>
            <person name="Burkitt-Gray L."/>
            <person name="Ray D.A."/>
            <person name="Sullivan K.A.M."/>
            <person name="Roscito J.G."/>
            <person name="Kirilenko B.M."/>
            <person name="Davalos L.M."/>
            <person name="Corthals A.P."/>
            <person name="Power M.L."/>
            <person name="Jones G."/>
            <person name="Ransome R.D."/>
            <person name="Dechmann D.K.N."/>
            <person name="Locatelli A.G."/>
            <person name="Puechmaille S.J."/>
            <person name="Fedrigo O."/>
            <person name="Jarvis E.D."/>
            <person name="Hiller M."/>
            <person name="Vernes S.C."/>
            <person name="Myers E.W."/>
            <person name="Teeling E.C."/>
        </authorList>
    </citation>
    <scope>NUCLEOTIDE SEQUENCE [LARGE SCALE GENOMIC DNA]</scope>
    <source>
        <strain evidence="1">MRouAeg1</strain>
        <tissue evidence="1">Muscle</tissue>
    </source>
</reference>
<accession>A0A7J8GB76</accession>
<proteinExistence type="predicted"/>
<gene>
    <name evidence="1" type="ORF">HJG63_011653</name>
</gene>
<sequence>MTLQKSSLGPRMSLGPVPDDLAPVEVVWRGPSLFNLVPLGFSWGQPQPLALEASMYPRLDTETSLWDFCSNCEEKGRLADYKLGTAGGHPVLHLRMKPTRRKEMASICCPDISKALDPAMPEANSTLGPTWLYEPVCFFFP</sequence>